<organism evidence="1 2">
    <name type="scientific">Cotesia congregata</name>
    <name type="common">Parasitoid wasp</name>
    <name type="synonym">Apanteles congregatus</name>
    <dbReference type="NCBI Taxonomy" id="51543"/>
    <lineage>
        <taxon>Eukaryota</taxon>
        <taxon>Metazoa</taxon>
        <taxon>Ecdysozoa</taxon>
        <taxon>Arthropoda</taxon>
        <taxon>Hexapoda</taxon>
        <taxon>Insecta</taxon>
        <taxon>Pterygota</taxon>
        <taxon>Neoptera</taxon>
        <taxon>Endopterygota</taxon>
        <taxon>Hymenoptera</taxon>
        <taxon>Apocrita</taxon>
        <taxon>Ichneumonoidea</taxon>
        <taxon>Braconidae</taxon>
        <taxon>Microgastrinae</taxon>
        <taxon>Cotesia</taxon>
    </lineage>
</organism>
<evidence type="ECO:0000313" key="1">
    <source>
        <dbReference type="EMBL" id="CAG5078275.1"/>
    </source>
</evidence>
<comment type="caution">
    <text evidence="1">The sequence shown here is derived from an EMBL/GenBank/DDBJ whole genome shotgun (WGS) entry which is preliminary data.</text>
</comment>
<feature type="non-terminal residue" evidence="1">
    <location>
        <position position="141"/>
    </location>
</feature>
<reference evidence="1" key="1">
    <citation type="submission" date="2021-04" db="EMBL/GenBank/DDBJ databases">
        <authorList>
            <person name="Chebbi M.A.C M."/>
        </authorList>
    </citation>
    <scope>NUCLEOTIDE SEQUENCE</scope>
</reference>
<evidence type="ECO:0000313" key="2">
    <source>
        <dbReference type="Proteomes" id="UP000786811"/>
    </source>
</evidence>
<protein>
    <submittedName>
        <fullName evidence="1">Uncharacterized protein</fullName>
    </submittedName>
</protein>
<sequence length="141" mass="16178">MKQGVASQISGIEMIFLHLGYFSETVHRKSAEIHPMNTLHISSTHVKISKYHLHNVSSYKINTHLTSRIIFILILNSKSAITVWHTNFNPCIQKISHHSWISTQEDSVMKVHFLSLQAQLVSNSKCDHGFVFEIAHLFHHP</sequence>
<proteinExistence type="predicted"/>
<name>A0A8J2H692_COTCN</name>
<dbReference type="AlphaFoldDB" id="A0A8J2H692"/>
<dbReference type="EMBL" id="CAJNRD030001117">
    <property type="protein sequence ID" value="CAG5078275.1"/>
    <property type="molecule type" value="Genomic_DNA"/>
</dbReference>
<keyword evidence="2" id="KW-1185">Reference proteome</keyword>
<accession>A0A8J2H692</accession>
<dbReference type="Proteomes" id="UP000786811">
    <property type="component" value="Unassembled WGS sequence"/>
</dbReference>
<gene>
    <name evidence="1" type="ORF">HICCMSTLAB_LOCUS2696</name>
</gene>